<reference evidence="2 3" key="1">
    <citation type="journal article" date="2011" name="Science">
        <title>The ecoresponsive genome of Daphnia pulex.</title>
        <authorList>
            <person name="Colbourne J.K."/>
            <person name="Pfrender M.E."/>
            <person name="Gilbert D."/>
            <person name="Thomas W.K."/>
            <person name="Tucker A."/>
            <person name="Oakley T.H."/>
            <person name="Tokishita S."/>
            <person name="Aerts A."/>
            <person name="Arnold G.J."/>
            <person name="Basu M.K."/>
            <person name="Bauer D.J."/>
            <person name="Caceres C.E."/>
            <person name="Carmel L."/>
            <person name="Casola C."/>
            <person name="Choi J.H."/>
            <person name="Detter J.C."/>
            <person name="Dong Q."/>
            <person name="Dusheyko S."/>
            <person name="Eads B.D."/>
            <person name="Frohlich T."/>
            <person name="Geiler-Samerotte K.A."/>
            <person name="Gerlach D."/>
            <person name="Hatcher P."/>
            <person name="Jogdeo S."/>
            <person name="Krijgsveld J."/>
            <person name="Kriventseva E.V."/>
            <person name="Kultz D."/>
            <person name="Laforsch C."/>
            <person name="Lindquist E."/>
            <person name="Lopez J."/>
            <person name="Manak J.R."/>
            <person name="Muller J."/>
            <person name="Pangilinan J."/>
            <person name="Patwardhan R.P."/>
            <person name="Pitluck S."/>
            <person name="Pritham E.J."/>
            <person name="Rechtsteiner A."/>
            <person name="Rho M."/>
            <person name="Rogozin I.B."/>
            <person name="Sakarya O."/>
            <person name="Salamov A."/>
            <person name="Schaack S."/>
            <person name="Shapiro H."/>
            <person name="Shiga Y."/>
            <person name="Skalitzky C."/>
            <person name="Smith Z."/>
            <person name="Souvorov A."/>
            <person name="Sung W."/>
            <person name="Tang Z."/>
            <person name="Tsuchiya D."/>
            <person name="Tu H."/>
            <person name="Vos H."/>
            <person name="Wang M."/>
            <person name="Wolf Y.I."/>
            <person name="Yamagata H."/>
            <person name="Yamada T."/>
            <person name="Ye Y."/>
            <person name="Shaw J.R."/>
            <person name="Andrews J."/>
            <person name="Crease T.J."/>
            <person name="Tang H."/>
            <person name="Lucas S.M."/>
            <person name="Robertson H.M."/>
            <person name="Bork P."/>
            <person name="Koonin E.V."/>
            <person name="Zdobnov E.M."/>
            <person name="Grigoriev I.V."/>
            <person name="Lynch M."/>
            <person name="Boore J.L."/>
        </authorList>
    </citation>
    <scope>NUCLEOTIDE SEQUENCE [LARGE SCALE GENOMIC DNA]</scope>
</reference>
<accession>E9GNL4</accession>
<dbReference type="KEGG" id="dpx:DAPPUDRAFT_245559"/>
<dbReference type="EMBL" id="GL732555">
    <property type="protein sequence ID" value="EFX78942.1"/>
    <property type="molecule type" value="Genomic_DNA"/>
</dbReference>
<gene>
    <name evidence="2" type="ORF">DAPPUDRAFT_245559</name>
</gene>
<keyword evidence="3" id="KW-1185">Reference proteome</keyword>
<proteinExistence type="predicted"/>
<dbReference type="Proteomes" id="UP000000305">
    <property type="component" value="Unassembled WGS sequence"/>
</dbReference>
<organism evidence="2 3">
    <name type="scientific">Daphnia pulex</name>
    <name type="common">Water flea</name>
    <dbReference type="NCBI Taxonomy" id="6669"/>
    <lineage>
        <taxon>Eukaryota</taxon>
        <taxon>Metazoa</taxon>
        <taxon>Ecdysozoa</taxon>
        <taxon>Arthropoda</taxon>
        <taxon>Crustacea</taxon>
        <taxon>Branchiopoda</taxon>
        <taxon>Diplostraca</taxon>
        <taxon>Cladocera</taxon>
        <taxon>Anomopoda</taxon>
        <taxon>Daphniidae</taxon>
        <taxon>Daphnia</taxon>
    </lineage>
</organism>
<dbReference type="InParanoid" id="E9GNL4"/>
<dbReference type="AlphaFoldDB" id="E9GNL4"/>
<evidence type="ECO:0000313" key="2">
    <source>
        <dbReference type="EMBL" id="EFX78942.1"/>
    </source>
</evidence>
<protein>
    <submittedName>
        <fullName evidence="2">Uncharacterized protein</fullName>
    </submittedName>
</protein>
<feature type="region of interest" description="Disordered" evidence="1">
    <location>
        <begin position="162"/>
        <end position="198"/>
    </location>
</feature>
<sequence>MVAPNDVVFQCVTFSNRVFRVSLALEFKKKLENDNKLMANYVGVIQREVEVNQNPVFIGMEIIQKMDSPTIVLSSDDECTTRTGVPEKKAKVIISHESPMKPNVSKVRILRYLKWYVHLIRKLHRSLPVHHPMTEGDQIEVTEDQSGTLEDLVPGLQKRLEREAGTVDGQEAPRRSLSSSHSSSLSCSLSSSHSSSQGRSLNLRTWNLISWIRKKCPSHPLGNA</sequence>
<evidence type="ECO:0000256" key="1">
    <source>
        <dbReference type="SAM" id="MobiDB-lite"/>
    </source>
</evidence>
<evidence type="ECO:0000313" key="3">
    <source>
        <dbReference type="Proteomes" id="UP000000305"/>
    </source>
</evidence>
<feature type="compositionally biased region" description="Low complexity" evidence="1">
    <location>
        <begin position="176"/>
        <end position="196"/>
    </location>
</feature>
<dbReference type="HOGENOM" id="CLU_1236175_0_0_1"/>
<name>E9GNL4_DAPPU</name>